<evidence type="ECO:0000256" key="1">
    <source>
        <dbReference type="SAM" id="Coils"/>
    </source>
</evidence>
<accession>A0ABU0TKR1</accession>
<keyword evidence="1" id="KW-0175">Coiled coil</keyword>
<protein>
    <recommendedName>
        <fullName evidence="4">Legionella secretion system protein D</fullName>
    </recommendedName>
</protein>
<feature type="coiled-coil region" evidence="1">
    <location>
        <begin position="1"/>
        <end position="28"/>
    </location>
</feature>
<dbReference type="RefSeq" id="WP_307451292.1">
    <property type="nucleotide sequence ID" value="NZ_JAUTAL010000001.1"/>
</dbReference>
<organism evidence="2 3">
    <name type="scientific">Chryseobacterium camelliae</name>
    <dbReference type="NCBI Taxonomy" id="1265445"/>
    <lineage>
        <taxon>Bacteria</taxon>
        <taxon>Pseudomonadati</taxon>
        <taxon>Bacteroidota</taxon>
        <taxon>Flavobacteriia</taxon>
        <taxon>Flavobacteriales</taxon>
        <taxon>Weeksellaceae</taxon>
        <taxon>Chryseobacterium group</taxon>
        <taxon>Chryseobacterium</taxon>
    </lineage>
</organism>
<dbReference type="Proteomes" id="UP001225072">
    <property type="component" value="Unassembled WGS sequence"/>
</dbReference>
<proteinExistence type="predicted"/>
<evidence type="ECO:0008006" key="4">
    <source>
        <dbReference type="Google" id="ProtNLM"/>
    </source>
</evidence>
<keyword evidence="3" id="KW-1185">Reference proteome</keyword>
<name>A0ABU0TKR1_9FLAO</name>
<reference evidence="2 3" key="1">
    <citation type="submission" date="2023-07" db="EMBL/GenBank/DDBJ databases">
        <title>Functional and genomic diversity of the sorghum phyllosphere microbiome.</title>
        <authorList>
            <person name="Shade A."/>
        </authorList>
    </citation>
    <scope>NUCLEOTIDE SEQUENCE [LARGE SCALE GENOMIC DNA]</scope>
    <source>
        <strain evidence="2 3">SORGH_AS_1064</strain>
    </source>
</reference>
<evidence type="ECO:0000313" key="2">
    <source>
        <dbReference type="EMBL" id="MDQ1097630.1"/>
    </source>
</evidence>
<gene>
    <name evidence="2" type="ORF">QE404_002777</name>
</gene>
<dbReference type="EMBL" id="JAUTAL010000001">
    <property type="protein sequence ID" value="MDQ1097630.1"/>
    <property type="molecule type" value="Genomic_DNA"/>
</dbReference>
<evidence type="ECO:0000313" key="3">
    <source>
        <dbReference type="Proteomes" id="UP001225072"/>
    </source>
</evidence>
<sequence>MNNIHDEFQDFKDELKKLNIEVQKITKVGNGSMDFYEVFYKSPRYKEVKSVYVQRHRIDNILEKFRLAYR</sequence>
<comment type="caution">
    <text evidence="2">The sequence shown here is derived from an EMBL/GenBank/DDBJ whole genome shotgun (WGS) entry which is preliminary data.</text>
</comment>